<feature type="domain" description="Photolyase/cryptochrome alpha/beta" evidence="7">
    <location>
        <begin position="1"/>
        <end position="134"/>
    </location>
</feature>
<dbReference type="Proteomes" id="UP001408594">
    <property type="component" value="Unassembled WGS sequence"/>
</dbReference>
<protein>
    <recommendedName>
        <fullName evidence="2 6">Cryptochrome DASH</fullName>
    </recommendedName>
</protein>
<evidence type="ECO:0000259" key="7">
    <source>
        <dbReference type="PROSITE" id="PS51645"/>
    </source>
</evidence>
<evidence type="ECO:0000313" key="8">
    <source>
        <dbReference type="EMBL" id="GAA5525224.1"/>
    </source>
</evidence>
<dbReference type="PROSITE" id="PS51645">
    <property type="entry name" value="PHR_CRY_ALPHA_BETA"/>
    <property type="match status" value="1"/>
</dbReference>
<evidence type="ECO:0000256" key="5">
    <source>
        <dbReference type="ARBA" id="ARBA00022991"/>
    </source>
</evidence>
<dbReference type="SUPFAM" id="SSF52425">
    <property type="entry name" value="Cryptochrome/photolyase, N-terminal domain"/>
    <property type="match status" value="1"/>
</dbReference>
<evidence type="ECO:0000313" key="9">
    <source>
        <dbReference type="Proteomes" id="UP001408594"/>
    </source>
</evidence>
<proteinExistence type="inferred from homology"/>
<comment type="caution">
    <text evidence="8">The sequence shown here is derived from an EMBL/GenBank/DDBJ whole genome shotgun (WGS) entry which is preliminary data.</text>
</comment>
<dbReference type="PANTHER" id="PTHR11455:SF22">
    <property type="entry name" value="CRYPTOCHROME DASH"/>
    <property type="match status" value="1"/>
</dbReference>
<accession>A0ABP9WQ11</accession>
<dbReference type="InterPro" id="IPR014133">
    <property type="entry name" value="Cry_DASH"/>
</dbReference>
<dbReference type="EMBL" id="BAABRT010000012">
    <property type="protein sequence ID" value="GAA5525224.1"/>
    <property type="molecule type" value="Genomic_DNA"/>
</dbReference>
<dbReference type="Pfam" id="PF00875">
    <property type="entry name" value="DNA_photolyase"/>
    <property type="match status" value="1"/>
</dbReference>
<organism evidence="8 9">
    <name type="scientific">Microbulbifer aestuariivivens</name>
    <dbReference type="NCBI Taxonomy" id="1908308"/>
    <lineage>
        <taxon>Bacteria</taxon>
        <taxon>Pseudomonadati</taxon>
        <taxon>Pseudomonadota</taxon>
        <taxon>Gammaproteobacteria</taxon>
        <taxon>Cellvibrionales</taxon>
        <taxon>Microbulbiferaceae</taxon>
        <taxon>Microbulbifer</taxon>
    </lineage>
</organism>
<evidence type="ECO:0000256" key="1">
    <source>
        <dbReference type="ARBA" id="ARBA00005862"/>
    </source>
</evidence>
<dbReference type="PANTHER" id="PTHR11455">
    <property type="entry name" value="CRYPTOCHROME"/>
    <property type="match status" value="1"/>
</dbReference>
<dbReference type="Gene3D" id="1.25.40.80">
    <property type="match status" value="1"/>
</dbReference>
<keyword evidence="3 6" id="KW-0285">Flavoprotein</keyword>
<dbReference type="NCBIfam" id="TIGR02765">
    <property type="entry name" value="crypto_DASH"/>
    <property type="match status" value="1"/>
</dbReference>
<dbReference type="Gene3D" id="1.10.579.10">
    <property type="entry name" value="DNA Cyclobutane Dipyrimidine Photolyase, subunit A, domain 3"/>
    <property type="match status" value="1"/>
</dbReference>
<dbReference type="InterPro" id="IPR036134">
    <property type="entry name" value="Crypto/Photolyase_FAD-like_sf"/>
</dbReference>
<dbReference type="SUPFAM" id="SSF48173">
    <property type="entry name" value="Cryptochrome/photolyase FAD-binding domain"/>
    <property type="match status" value="1"/>
</dbReference>
<keyword evidence="4 6" id="KW-0274">FAD</keyword>
<dbReference type="Gene3D" id="3.40.50.620">
    <property type="entry name" value="HUPs"/>
    <property type="match status" value="1"/>
</dbReference>
<comment type="cofactor">
    <cofactor evidence="6">
        <name>FAD</name>
        <dbReference type="ChEBI" id="CHEBI:57692"/>
    </cofactor>
    <text evidence="6">Binds 1 FAD per subunit.</text>
</comment>
<keyword evidence="5 6" id="KW-0157">Chromophore</keyword>
<dbReference type="InterPro" id="IPR002081">
    <property type="entry name" value="Cryptochrome/DNA_photolyase_1"/>
</dbReference>
<comment type="cofactor">
    <cofactor evidence="6">
        <name>(6R)-5,10-methylene-5,6,7,8-tetrahydrofolate</name>
        <dbReference type="ChEBI" id="CHEBI:15636"/>
    </cofactor>
    <text evidence="6">Binds 1 5,10-methenyltetrahydrofolate (MTHF) per subunit.</text>
</comment>
<dbReference type="InterPro" id="IPR036155">
    <property type="entry name" value="Crypto/Photolyase_N_sf"/>
</dbReference>
<dbReference type="RefSeq" id="WP_345550737.1">
    <property type="nucleotide sequence ID" value="NZ_BAABRT010000012.1"/>
</dbReference>
<reference evidence="8 9" key="1">
    <citation type="submission" date="2024-02" db="EMBL/GenBank/DDBJ databases">
        <title>Microbulbifer aestuariivivens NBRC 112533.</title>
        <authorList>
            <person name="Ichikawa N."/>
            <person name="Katano-Makiyama Y."/>
            <person name="Hidaka K."/>
        </authorList>
    </citation>
    <scope>NUCLEOTIDE SEQUENCE [LARGE SCALE GENOMIC DNA]</scope>
    <source>
        <strain evidence="8 9">NBRC 112533</strain>
    </source>
</reference>
<keyword evidence="9" id="KW-1185">Reference proteome</keyword>
<evidence type="ECO:0000256" key="3">
    <source>
        <dbReference type="ARBA" id="ARBA00022630"/>
    </source>
</evidence>
<comment type="similarity">
    <text evidence="1 6">Belongs to the DNA photolyase class-1 family.</text>
</comment>
<evidence type="ECO:0000256" key="2">
    <source>
        <dbReference type="ARBA" id="ARBA00017881"/>
    </source>
</evidence>
<dbReference type="Pfam" id="PF03441">
    <property type="entry name" value="FAD_binding_7"/>
    <property type="match status" value="1"/>
</dbReference>
<name>A0ABP9WQ11_9GAMM</name>
<dbReference type="InterPro" id="IPR005101">
    <property type="entry name" value="Cryptochr/Photolyase_FAD-bd"/>
</dbReference>
<evidence type="ECO:0000256" key="6">
    <source>
        <dbReference type="RuleBase" id="RU367151"/>
    </source>
</evidence>
<dbReference type="InterPro" id="IPR006050">
    <property type="entry name" value="DNA_photolyase_N"/>
</dbReference>
<comment type="function">
    <text evidence="6">May have a photoreceptor function.</text>
</comment>
<sequence length="441" mass="52014">MNLVWYRNNLRTADNHPLVQACRGQSPVIALYCFDPRHFEKDRFGFKRTEKFRARFLIETVTSLRQQLAKLNIPLLIYRAKPETLLPRIAQQLRVRNIFLQREWTRDEMQVLESVRRADGMDRVQFQQSPDQFLLHPDDLRLAAPDNPPPIFTRFRQLVEKQPERTLPVRKPLPTPPPRALQNLDAARGAPLQDRIPSLEDLGLNSFSTDRRSAFPFKGGELEARQRIDHYFWQTENLKRYKHTRNGLVGTDYSAKLSPWLANGSLSPRQVYWQVKAFEQQVTANEDTYWLVFELLWRDFFKYISLKHGERIFQLGGILQKDYEWHRAPGELERWINGETPSDFINANMREIAASGWMSNRGRQNVASYFAREQKQDWRIGAAYFESLLLDCDVHSNYGNWMYISGIGSDPRKRHFNIDSQAQRYDPDGAYRNLWLKEPNR</sequence>
<evidence type="ECO:0000256" key="4">
    <source>
        <dbReference type="ARBA" id="ARBA00022827"/>
    </source>
</evidence>
<dbReference type="InterPro" id="IPR014729">
    <property type="entry name" value="Rossmann-like_a/b/a_fold"/>
</dbReference>
<gene>
    <name evidence="8" type="primary">cry</name>
    <name evidence="8" type="ORF">Maes01_01789</name>
</gene>